<evidence type="ECO:0000256" key="6">
    <source>
        <dbReference type="ARBA" id="ARBA00023054"/>
    </source>
</evidence>
<evidence type="ECO:0000256" key="3">
    <source>
        <dbReference type="ARBA" id="ARBA00022737"/>
    </source>
</evidence>
<dbReference type="InterPro" id="IPR001164">
    <property type="entry name" value="ArfGAP_dom"/>
</dbReference>
<dbReference type="GO" id="GO:0005737">
    <property type="term" value="C:cytoplasm"/>
    <property type="evidence" value="ECO:0007669"/>
    <property type="project" value="InterPro"/>
</dbReference>
<dbReference type="InterPro" id="IPR027267">
    <property type="entry name" value="AH/BAR_dom_sf"/>
</dbReference>
<dbReference type="FunFam" id="1.10.220.150:FF:000019">
    <property type="entry name" value="ADP-ribosylation factor GTPase-activating protein AGD1"/>
    <property type="match status" value="1"/>
</dbReference>
<keyword evidence="2" id="KW-0479">Metal-binding</keyword>
<dbReference type="SMART" id="SM00248">
    <property type="entry name" value="ANK"/>
    <property type="match status" value="2"/>
</dbReference>
<dbReference type="InterPro" id="IPR004148">
    <property type="entry name" value="BAR_dom"/>
</dbReference>
<feature type="compositionally biased region" description="Polar residues" evidence="9">
    <location>
        <begin position="7"/>
        <end position="17"/>
    </location>
</feature>
<dbReference type="InterPro" id="IPR035670">
    <property type="entry name" value="AGD1/2/3/4_BAR_plant"/>
</dbReference>
<feature type="repeat" description="ANK" evidence="7">
    <location>
        <begin position="781"/>
        <end position="813"/>
    </location>
</feature>
<keyword evidence="14" id="KW-1185">Reference proteome</keyword>
<keyword evidence="5" id="KW-0862">Zinc</keyword>
<proteinExistence type="predicted"/>
<evidence type="ECO:0000256" key="8">
    <source>
        <dbReference type="PROSITE-ProRule" id="PRU00288"/>
    </source>
</evidence>
<protein>
    <submittedName>
        <fullName evidence="13">Uncharacterized protein</fullName>
    </submittedName>
</protein>
<comment type="caution">
    <text evidence="13">The sequence shown here is derived from an EMBL/GenBank/DDBJ whole genome shotgun (WGS) entry which is preliminary data.</text>
</comment>
<dbReference type="SUPFAM" id="SSF57863">
    <property type="entry name" value="ArfGap/RecO-like zinc finger"/>
    <property type="match status" value="1"/>
</dbReference>
<evidence type="ECO:0000259" key="10">
    <source>
        <dbReference type="PROSITE" id="PS50003"/>
    </source>
</evidence>
<name>A0A835FQ29_9POAL</name>
<dbReference type="Pfam" id="PF01412">
    <property type="entry name" value="ArfGap"/>
    <property type="match status" value="1"/>
</dbReference>
<evidence type="ECO:0000256" key="2">
    <source>
        <dbReference type="ARBA" id="ARBA00022723"/>
    </source>
</evidence>
<dbReference type="Gene3D" id="1.10.220.150">
    <property type="entry name" value="Arf GTPase activating protein"/>
    <property type="match status" value="1"/>
</dbReference>
<dbReference type="PROSITE" id="PS50088">
    <property type="entry name" value="ANK_REPEAT"/>
    <property type="match status" value="2"/>
</dbReference>
<dbReference type="GO" id="GO:0008270">
    <property type="term" value="F:zinc ion binding"/>
    <property type="evidence" value="ECO:0007669"/>
    <property type="project" value="UniProtKB-KW"/>
</dbReference>
<organism evidence="13 14">
    <name type="scientific">Digitaria exilis</name>
    <dbReference type="NCBI Taxonomy" id="1010633"/>
    <lineage>
        <taxon>Eukaryota</taxon>
        <taxon>Viridiplantae</taxon>
        <taxon>Streptophyta</taxon>
        <taxon>Embryophyta</taxon>
        <taxon>Tracheophyta</taxon>
        <taxon>Spermatophyta</taxon>
        <taxon>Magnoliopsida</taxon>
        <taxon>Liliopsida</taxon>
        <taxon>Poales</taxon>
        <taxon>Poaceae</taxon>
        <taxon>PACMAD clade</taxon>
        <taxon>Panicoideae</taxon>
        <taxon>Panicodae</taxon>
        <taxon>Paniceae</taxon>
        <taxon>Anthephorinae</taxon>
        <taxon>Digitaria</taxon>
    </lineage>
</organism>
<dbReference type="InterPro" id="IPR045258">
    <property type="entry name" value="ACAP1/2/3-like"/>
</dbReference>
<dbReference type="Gene3D" id="2.30.29.30">
    <property type="entry name" value="Pleckstrin-homology domain (PH domain)/Phosphotyrosine-binding domain (PTB)"/>
    <property type="match status" value="1"/>
</dbReference>
<dbReference type="Gene3D" id="1.20.1270.60">
    <property type="entry name" value="Arfaptin homology (AH) domain/BAR domain"/>
    <property type="match status" value="1"/>
</dbReference>
<sequence length="855" mass="96184">MGKINCSWVQNPSQPATAQPAPGCLRHRTTACREPDSYAYARSPSLSLPLSYLPPRSARASREHQPPAASPPRDTRTDMAAFTKLEDSPMFRKQVNSLEQLTDELKERCSNLHKGCKRFMGSLDEAYTGDLSFADSLQAFGAGLDDPVSVAIGGPVMSKFTTAFRELGTYKELLRSQVEHMLSDRLSQFINMDLNGVKDCRRRLDRAAVAYDQAREKFVSVRKGTRAEVVTELEEDLHNAKSTFERCRFNLVHALANIEAKKKYEFLESISAVMDAHLRYFKQGYELLSQMEPFIHQVLTYAQQSKEMAVSEQDKLAKRIQEFRTQEEIANVRMASNVDTSTSGDGIHVVGLQSYKTIEALMQSTANGEVQVIKQGYLFKRPQNTRGEWKRRFFVLDSHGTLYYYGNKGKPQGVASQQTAGEGVGVFGRFRFLNQRVSSQGEDSLSCHKIDLRTSTIKIDADENDLRFCFRIISPMKTFTLQAESGADQKDWIQKITGVIASLLNSPFPQQMSYSNIATESNRSTSSVDSLSIEDNKSSEGHDDIFNLLRNIPGNDSCAECRSPDPDWASLNLGILMCIECSGAHRNLGVHISKVRSLRLDVKVWEPVIMDLFHALGNDYANSIWEALLPKEDQGMDESNGAILFIEKPKPSDAFSIKERYIQTKYVDKLLFARDTDQVTIDILEAIRTNDVRVAYRILATAEVNANMTYDALSKDVHHVQPVTDKMSLDPVSCEIIRDSGKPEGCLQGCSLLHFACQYGHTVMVELLLLFGADINTQDFHGRTPLHHCVQKKNDDLTKHLLKRGARTTIKDGGGLTALERRMELGAITDEDLFILFVRYDQEVIFIALHFSWPQ</sequence>
<dbReference type="SUPFAM" id="SSF103657">
    <property type="entry name" value="BAR/IMD domain-like"/>
    <property type="match status" value="1"/>
</dbReference>
<dbReference type="CDD" id="cd13250">
    <property type="entry name" value="PH_ACAP"/>
    <property type="match status" value="1"/>
</dbReference>
<feature type="repeat" description="ANK" evidence="7">
    <location>
        <begin position="748"/>
        <end position="780"/>
    </location>
</feature>
<evidence type="ECO:0000256" key="5">
    <source>
        <dbReference type="ARBA" id="ARBA00022833"/>
    </source>
</evidence>
<keyword evidence="6" id="KW-0175">Coiled coil</keyword>
<keyword evidence="4 8" id="KW-0863">Zinc-finger</keyword>
<dbReference type="InterPro" id="IPR038508">
    <property type="entry name" value="ArfGAP_dom_sf"/>
</dbReference>
<accession>A0A835FQ29</accession>
<dbReference type="GO" id="GO:0005096">
    <property type="term" value="F:GTPase activator activity"/>
    <property type="evidence" value="ECO:0007669"/>
    <property type="project" value="UniProtKB-KW"/>
</dbReference>
<evidence type="ECO:0000259" key="11">
    <source>
        <dbReference type="PROSITE" id="PS50115"/>
    </source>
</evidence>
<evidence type="ECO:0000313" key="13">
    <source>
        <dbReference type="EMBL" id="KAF8768864.1"/>
    </source>
</evidence>
<dbReference type="SMART" id="SM00233">
    <property type="entry name" value="PH"/>
    <property type="match status" value="1"/>
</dbReference>
<dbReference type="InterPro" id="IPR036770">
    <property type="entry name" value="Ankyrin_rpt-contain_sf"/>
</dbReference>
<feature type="region of interest" description="Disordered" evidence="9">
    <location>
        <begin position="1"/>
        <end position="24"/>
    </location>
</feature>
<evidence type="ECO:0000256" key="7">
    <source>
        <dbReference type="PROSITE-ProRule" id="PRU00023"/>
    </source>
</evidence>
<feature type="domain" description="PH" evidence="10">
    <location>
        <begin position="371"/>
        <end position="501"/>
    </location>
</feature>
<dbReference type="SUPFAM" id="SSF50729">
    <property type="entry name" value="PH domain-like"/>
    <property type="match status" value="1"/>
</dbReference>
<dbReference type="PANTHER" id="PTHR23180">
    <property type="entry name" value="CENTAURIN/ARF"/>
    <property type="match status" value="1"/>
</dbReference>
<dbReference type="PROSITE" id="PS50115">
    <property type="entry name" value="ARFGAP"/>
    <property type="match status" value="1"/>
</dbReference>
<dbReference type="SUPFAM" id="SSF48403">
    <property type="entry name" value="Ankyrin repeat"/>
    <property type="match status" value="1"/>
</dbReference>
<dbReference type="OrthoDB" id="194358at2759"/>
<evidence type="ECO:0000256" key="4">
    <source>
        <dbReference type="ARBA" id="ARBA00022771"/>
    </source>
</evidence>
<keyword evidence="3" id="KW-0677">Repeat</keyword>
<dbReference type="Pfam" id="PF00169">
    <property type="entry name" value="PH"/>
    <property type="match status" value="1"/>
</dbReference>
<feature type="region of interest" description="Disordered" evidence="9">
    <location>
        <begin position="51"/>
        <end position="76"/>
    </location>
</feature>
<dbReference type="InterPro" id="IPR002110">
    <property type="entry name" value="Ankyrin_rpt"/>
</dbReference>
<feature type="domain" description="BAR" evidence="12">
    <location>
        <begin position="80"/>
        <end position="304"/>
    </location>
</feature>
<dbReference type="Gene3D" id="1.25.40.20">
    <property type="entry name" value="Ankyrin repeat-containing domain"/>
    <property type="match status" value="1"/>
</dbReference>
<evidence type="ECO:0000256" key="1">
    <source>
        <dbReference type="ARBA" id="ARBA00022468"/>
    </source>
</evidence>
<dbReference type="AlphaFoldDB" id="A0A835FQ29"/>
<dbReference type="SMART" id="SM00721">
    <property type="entry name" value="BAR"/>
    <property type="match status" value="1"/>
</dbReference>
<dbReference type="PROSITE" id="PS50297">
    <property type="entry name" value="ANK_REP_REGION"/>
    <property type="match status" value="2"/>
</dbReference>
<reference evidence="13" key="1">
    <citation type="submission" date="2020-07" db="EMBL/GenBank/DDBJ databases">
        <title>Genome sequence and genetic diversity analysis of an under-domesticated orphan crop, white fonio (Digitaria exilis).</title>
        <authorList>
            <person name="Bennetzen J.L."/>
            <person name="Chen S."/>
            <person name="Ma X."/>
            <person name="Wang X."/>
            <person name="Yssel A.E.J."/>
            <person name="Chaluvadi S.R."/>
            <person name="Johnson M."/>
            <person name="Gangashetty P."/>
            <person name="Hamidou F."/>
            <person name="Sanogo M.D."/>
            <person name="Zwaenepoel A."/>
            <person name="Wallace J."/>
            <person name="Van De Peer Y."/>
            <person name="Van Deynze A."/>
        </authorList>
    </citation>
    <scope>NUCLEOTIDE SEQUENCE</scope>
    <source>
        <tissue evidence="13">Leaves</tissue>
    </source>
</reference>
<dbReference type="CDD" id="cd08204">
    <property type="entry name" value="ArfGap"/>
    <property type="match status" value="1"/>
</dbReference>
<dbReference type="PRINTS" id="PR00405">
    <property type="entry name" value="REVINTRACTNG"/>
</dbReference>
<dbReference type="Pfam" id="PF12796">
    <property type="entry name" value="Ank_2"/>
    <property type="match status" value="1"/>
</dbReference>
<dbReference type="InterPro" id="IPR001849">
    <property type="entry name" value="PH_domain"/>
</dbReference>
<gene>
    <name evidence="13" type="ORF">HU200_007428</name>
</gene>
<keyword evidence="7" id="KW-0040">ANK repeat</keyword>
<dbReference type="PROSITE" id="PS50003">
    <property type="entry name" value="PH_DOMAIN"/>
    <property type="match status" value="1"/>
</dbReference>
<feature type="domain" description="Arf-GAP" evidence="11">
    <location>
        <begin position="543"/>
        <end position="679"/>
    </location>
</feature>
<evidence type="ECO:0000259" key="12">
    <source>
        <dbReference type="PROSITE" id="PS51021"/>
    </source>
</evidence>
<dbReference type="Pfam" id="PF16746">
    <property type="entry name" value="BAR_3"/>
    <property type="match status" value="1"/>
</dbReference>
<dbReference type="InterPro" id="IPR011993">
    <property type="entry name" value="PH-like_dom_sf"/>
</dbReference>
<dbReference type="CDD" id="cd07606">
    <property type="entry name" value="BAR_SFC_plant"/>
    <property type="match status" value="1"/>
</dbReference>
<evidence type="ECO:0000256" key="9">
    <source>
        <dbReference type="SAM" id="MobiDB-lite"/>
    </source>
</evidence>
<dbReference type="PROSITE" id="PS51021">
    <property type="entry name" value="BAR"/>
    <property type="match status" value="1"/>
</dbReference>
<dbReference type="PANTHER" id="PTHR23180:SF244">
    <property type="entry name" value="ADP-RIBOSYLATION FACTOR GTPASE-ACTIVATING PROTEIN AGD2"/>
    <property type="match status" value="1"/>
</dbReference>
<dbReference type="Proteomes" id="UP000636709">
    <property type="component" value="Unassembled WGS sequence"/>
</dbReference>
<evidence type="ECO:0000313" key="14">
    <source>
        <dbReference type="Proteomes" id="UP000636709"/>
    </source>
</evidence>
<keyword evidence="1" id="KW-0343">GTPase activation</keyword>
<dbReference type="EMBL" id="JACEFO010000500">
    <property type="protein sequence ID" value="KAF8768864.1"/>
    <property type="molecule type" value="Genomic_DNA"/>
</dbReference>
<dbReference type="SMART" id="SM00105">
    <property type="entry name" value="ArfGap"/>
    <property type="match status" value="1"/>
</dbReference>
<dbReference type="InterPro" id="IPR037278">
    <property type="entry name" value="ARFGAP/RecO"/>
</dbReference>